<evidence type="ECO:0000259" key="10">
    <source>
        <dbReference type="PROSITE" id="PS51650"/>
    </source>
</evidence>
<dbReference type="GO" id="GO:0031267">
    <property type="term" value="F:small GTPase binding"/>
    <property type="evidence" value="ECO:0007669"/>
    <property type="project" value="TreeGrafter"/>
</dbReference>
<evidence type="ECO:0000256" key="2">
    <source>
        <dbReference type="ARBA" id="ARBA00022443"/>
    </source>
</evidence>
<dbReference type="InterPro" id="IPR027007">
    <property type="entry name" value="C2_DOCK-type_domain"/>
</dbReference>
<feature type="domain" description="SH3" evidence="9">
    <location>
        <begin position="7"/>
        <end position="87"/>
    </location>
</feature>
<dbReference type="CDD" id="cd11684">
    <property type="entry name" value="DHR2_DOCK"/>
    <property type="match status" value="1"/>
</dbReference>
<gene>
    <name evidence="12" type="ORF">FN846DRAFT_911817</name>
</gene>
<dbReference type="CDD" id="cd08679">
    <property type="entry name" value="C2_DOCK180_related"/>
    <property type="match status" value="1"/>
</dbReference>
<dbReference type="SUPFAM" id="SSF50044">
    <property type="entry name" value="SH3-domain"/>
    <property type="match status" value="1"/>
</dbReference>
<feature type="region of interest" description="Disordered" evidence="8">
    <location>
        <begin position="96"/>
        <end position="178"/>
    </location>
</feature>
<feature type="compositionally biased region" description="Basic and acidic residues" evidence="8">
    <location>
        <begin position="1966"/>
        <end position="1984"/>
    </location>
</feature>
<dbReference type="Pfam" id="PF16172">
    <property type="entry name" value="DOCK_N"/>
    <property type="match status" value="2"/>
</dbReference>
<dbReference type="Proteomes" id="UP000326924">
    <property type="component" value="Unassembled WGS sequence"/>
</dbReference>
<evidence type="ECO:0000256" key="3">
    <source>
        <dbReference type="ARBA" id="ARBA00022490"/>
    </source>
</evidence>
<feature type="domain" description="DOCKER" evidence="11">
    <location>
        <begin position="1459"/>
        <end position="1850"/>
    </location>
</feature>
<feature type="compositionally biased region" description="Low complexity" evidence="8">
    <location>
        <begin position="126"/>
        <end position="153"/>
    </location>
</feature>
<dbReference type="PANTHER" id="PTHR45653">
    <property type="entry name" value="DEDICATOR OF CYTOKINESIS"/>
    <property type="match status" value="1"/>
</dbReference>
<dbReference type="InterPro" id="IPR027357">
    <property type="entry name" value="DOCKER_dom"/>
</dbReference>
<organism evidence="12 13">
    <name type="scientific">Sphaerosporella brunnea</name>
    <dbReference type="NCBI Taxonomy" id="1250544"/>
    <lineage>
        <taxon>Eukaryota</taxon>
        <taxon>Fungi</taxon>
        <taxon>Dikarya</taxon>
        <taxon>Ascomycota</taxon>
        <taxon>Pezizomycotina</taxon>
        <taxon>Pezizomycetes</taxon>
        <taxon>Pezizales</taxon>
        <taxon>Pyronemataceae</taxon>
        <taxon>Sphaerosporella</taxon>
    </lineage>
</organism>
<dbReference type="InterPro" id="IPR043162">
    <property type="entry name" value="DOCK_C_lobe_C"/>
</dbReference>
<dbReference type="SMART" id="SM00326">
    <property type="entry name" value="SH3"/>
    <property type="match status" value="1"/>
</dbReference>
<dbReference type="Gene3D" id="1.20.58.740">
    <property type="match status" value="1"/>
</dbReference>
<dbReference type="GO" id="GO:0007264">
    <property type="term" value="P:small GTPase-mediated signal transduction"/>
    <property type="evidence" value="ECO:0007669"/>
    <property type="project" value="InterPro"/>
</dbReference>
<evidence type="ECO:0008006" key="14">
    <source>
        <dbReference type="Google" id="ProtNLM"/>
    </source>
</evidence>
<comment type="subcellular location">
    <subcellularLocation>
        <location evidence="1">Cytoplasm</location>
    </subcellularLocation>
</comment>
<dbReference type="Gene3D" id="1.25.40.410">
    <property type="match status" value="1"/>
</dbReference>
<dbReference type="Gene3D" id="2.60.40.150">
    <property type="entry name" value="C2 domain"/>
    <property type="match status" value="1"/>
</dbReference>
<dbReference type="InterPro" id="IPR046769">
    <property type="entry name" value="DOCKER_Lobe_A"/>
</dbReference>
<evidence type="ECO:0000259" key="11">
    <source>
        <dbReference type="PROSITE" id="PS51651"/>
    </source>
</evidence>
<keyword evidence="13" id="KW-1185">Reference proteome</keyword>
<dbReference type="InterPro" id="IPR026791">
    <property type="entry name" value="DOCK"/>
</dbReference>
<dbReference type="Pfam" id="PF23554">
    <property type="entry name" value="TPR_DOCK"/>
    <property type="match status" value="1"/>
</dbReference>
<dbReference type="EMBL" id="VXIS01000268">
    <property type="protein sequence ID" value="KAA8895390.1"/>
    <property type="molecule type" value="Genomic_DNA"/>
</dbReference>
<dbReference type="GO" id="GO:0005737">
    <property type="term" value="C:cytoplasm"/>
    <property type="evidence" value="ECO:0007669"/>
    <property type="project" value="UniProtKB-SubCell"/>
</dbReference>
<evidence type="ECO:0000256" key="7">
    <source>
        <dbReference type="PROSITE-ProRule" id="PRU00983"/>
    </source>
</evidence>
<protein>
    <recommendedName>
        <fullName evidence="14">SH3 domain-containing protein</fullName>
    </recommendedName>
</protein>
<dbReference type="InterPro" id="IPR035892">
    <property type="entry name" value="C2_domain_sf"/>
</dbReference>
<keyword evidence="2 6" id="KW-0728">SH3 domain</keyword>
<feature type="compositionally biased region" description="Basic and acidic residues" evidence="8">
    <location>
        <begin position="1888"/>
        <end position="1903"/>
    </location>
</feature>
<feature type="region of interest" description="Disordered" evidence="8">
    <location>
        <begin position="1846"/>
        <end position="1911"/>
    </location>
</feature>
<evidence type="ECO:0000256" key="4">
    <source>
        <dbReference type="ARBA" id="ARBA00022553"/>
    </source>
</evidence>
<evidence type="ECO:0000256" key="6">
    <source>
        <dbReference type="PROSITE-ProRule" id="PRU00192"/>
    </source>
</evidence>
<reference evidence="12 13" key="1">
    <citation type="submission" date="2019-09" db="EMBL/GenBank/DDBJ databases">
        <title>Draft genome of the ectomycorrhizal ascomycete Sphaerosporella brunnea.</title>
        <authorList>
            <consortium name="DOE Joint Genome Institute"/>
            <person name="Benucci G.M."/>
            <person name="Marozzi G."/>
            <person name="Antonielli L."/>
            <person name="Sanchez S."/>
            <person name="Marco P."/>
            <person name="Wang X."/>
            <person name="Falini L.B."/>
            <person name="Barry K."/>
            <person name="Haridas S."/>
            <person name="Lipzen A."/>
            <person name="Labutti K."/>
            <person name="Grigoriev I.V."/>
            <person name="Murat C."/>
            <person name="Martin F."/>
            <person name="Albertini E."/>
            <person name="Donnini D."/>
            <person name="Bonito G."/>
        </authorList>
    </citation>
    <scope>NUCLEOTIDE SEQUENCE [LARGE SCALE GENOMIC DNA]</scope>
    <source>
        <strain evidence="12 13">Sb_GMNB300</strain>
    </source>
</reference>
<dbReference type="Pfam" id="PF06920">
    <property type="entry name" value="DHR-2_Lobe_A"/>
    <property type="match status" value="1"/>
</dbReference>
<feature type="region of interest" description="Disordered" evidence="8">
    <location>
        <begin position="410"/>
        <end position="478"/>
    </location>
</feature>
<dbReference type="InterPro" id="IPR032376">
    <property type="entry name" value="DOCK_N"/>
</dbReference>
<evidence type="ECO:0000313" key="13">
    <source>
        <dbReference type="Proteomes" id="UP000326924"/>
    </source>
</evidence>
<sequence>MPWTPLPRIAFAIATYPFNPSTRDDLPLELGDELYIIEQCASGSWYRGYLVAPPSLLAGLTSTKGATLEARVFSGIFPAACVDVKEYLSTEAPSALEEEDAVDVDDDGTSLKRSRSRRKRDSIPRNGNLNNNSCNNSNTSNTSNASNTTIINTKSRDPDRPRPAAPVPMLKVGDETSSYDGEPLVDEIASCLREWHAANLHELLLQRQYPLLDEFSALVAGLDLSRRQLLNNVLTRQELVRTREETVWRLVKGNKLLNREIIVRCPETGRILTGEDSSVDITRLQSVMSLLDEPPKVKGEDAVRRSHLQLEHKAFMGVSSEPTTVVYYLATKSNHPVSESLTVELDPSGNPIDPSAAKLQALFTDISVRDAEDLYLVARVYSNGTIASAGPNSGTSKTNGIEGGAIIKMHHGHNRVASPTREEKRLKGRVSVLFTSRPKTPGKDTDGRAKSSGKNGRHDENRPPSDSSNTPPIPSLPMLKPKKIEFKKAIGVAVLDVGRFIRQDQGTEQVMHIFVPGKPPASDSDRRKHNQESIDDWDRLVRDVIEARTKSSSVPEPLLGNNYRKSMAASDMRLPHEKSPRADKLHICMKPFAANDAEELVRSIPTVFHQTTPTRKIGFTGAPTKPRSDIYITLSSLMFPRHGVFVHPKLMTSAIPPGSQFNQLQLSMEVRKNSTGEKIPNAIFPCSNSTGTTIWKSAVISREETWSQTLRLSLKEEDVPNAHVFMTLAGLPYPAAAAMAWFPLWPKGSFLKDGEHELVMYKYDADTSLPNGDGSQGSGYISTSWNAGGESWSEALGQGYSAACVKIKSFLCSTVFSQDDTLLSLLRWKELAPPELIDCLKKVVFVPEMEIVKLLREVFDALFEVLVENTSKTEVEDLVFHAVVTVLGIVNDRRFNMEPIVDEYIDRQFDYPFSAPCLLRSFTRLLNDPSHIDNSVRLRAAFKVGKHVFRFIVRAREKQALKEASIGINGSPSFTKDLRGVFKLLENLMRSSEPRMVGSQTLAVQHFHQWLPELVGVLSQEDILLVAIDFMDSCFGVKGKLVLYKLVLIVNYSRSDLFSQPEDRRALTVNTVRWLEPHWGRTFDVTQQWREQVRLCCSVIAEQVEELGEEVSEYIPKIVESYRCIEATGLSARDSFSLLFPKAYPFPTKPLSGPPVVFDEALIELSAVLAAMSNVPTSLHLVLPEDELATLLMDTLNVHMSILKCGAFPANWLSVHIYQHKSTMRTLENLAGILVDSFLPDPDDADKFNMELWQAFFSTLLTLVGSDALALETFPEQKRRAVWKVAGDVREVGADLLRRTWEAIGWETSPEDKRRFGIEKMGGYQVQYVPGLVAPIVELCLSVHEGLRSVAVEVLQTMVVSEWTLSQDLSVIQAEMIDSLDRLFKSKRLTESITQKLFIADLIELFKPLSLTPDDPLSETVGQLLRTVDEFLDLLVAVHNTPLGEAYHIMDTLRLMEFLKDMRKEDMFIRYVHQLVNVQLQANNLVEAALSLRLHADLYTWDVNERVPALTDPKLPEQTAFERREQLFLEMIGYFEDGRSWELALDTYRELAENYEHTVFEYQKLARCHRAMAKLQESILEGNRPEPKFYRVAYYGMGFPAGLRERQFVVQAGPYEGPQMFADRMLMQHPSAQLVDGRVDSVEGQYIHILPVNPEINYAIPAYRKQRVPPSVRDYLAKRGVRAFSVATPTPDVPLDAWTERTVFITVEPFPAILKRSEVLDTVIVGVSPVERAIEEILRRTRELQTIERQFAEAKSIPDISPFSLLLTAAVDANKSVASTRLLLEEHETKEDLREALRTVLAEHVACIKKALGTHGRLVPDHLRPVQANCVKAFEATFRRELAEATPQPLATPSIPPGQWKPQPSPSPPPPVDEHPTPLSAAPHQQLHRSESVRSDTGTEKSIRTGRLGSMIFGNGSAKEVVVSYRPTLPPPPPPPEDDVSLNEGSRSRSGSVSTSRSRKSSRSGWGRDRDDEPDRERKGRLEKGMGSVRRRWSQLHLAKREREKSRSTGGIEEEE</sequence>
<evidence type="ECO:0000259" key="9">
    <source>
        <dbReference type="PROSITE" id="PS50002"/>
    </source>
</evidence>
<dbReference type="Gene3D" id="1.20.1270.350">
    <property type="entry name" value="Dedicator of cytokinesis N-terminal subdomain"/>
    <property type="match status" value="1"/>
</dbReference>
<dbReference type="InterPro" id="IPR043161">
    <property type="entry name" value="DOCK_C_lobe_A"/>
</dbReference>
<accession>A0A5J5EJ09</accession>
<feature type="compositionally biased region" description="Basic residues" evidence="8">
    <location>
        <begin position="1989"/>
        <end position="1998"/>
    </location>
</feature>
<dbReference type="GO" id="GO:0005085">
    <property type="term" value="F:guanyl-nucleotide exchange factor activity"/>
    <property type="evidence" value="ECO:0007669"/>
    <property type="project" value="UniProtKB-KW"/>
</dbReference>
<dbReference type="InParanoid" id="A0A5J5EJ09"/>
<dbReference type="InterPro" id="IPR042455">
    <property type="entry name" value="DOCK_N_sub1"/>
</dbReference>
<keyword evidence="3" id="KW-0963">Cytoplasm</keyword>
<dbReference type="PROSITE" id="PS50002">
    <property type="entry name" value="SH3"/>
    <property type="match status" value="1"/>
</dbReference>
<dbReference type="PROSITE" id="PS51651">
    <property type="entry name" value="DOCKER"/>
    <property type="match status" value="1"/>
</dbReference>
<dbReference type="Gene3D" id="2.30.30.40">
    <property type="entry name" value="SH3 Domains"/>
    <property type="match status" value="1"/>
</dbReference>
<dbReference type="GO" id="GO:0005886">
    <property type="term" value="C:plasma membrane"/>
    <property type="evidence" value="ECO:0007669"/>
    <property type="project" value="TreeGrafter"/>
</dbReference>
<dbReference type="InterPro" id="IPR056372">
    <property type="entry name" value="TPR_DOCK"/>
</dbReference>
<dbReference type="PROSITE" id="PS51650">
    <property type="entry name" value="C2_DOCK"/>
    <property type="match status" value="1"/>
</dbReference>
<dbReference type="InterPro" id="IPR016024">
    <property type="entry name" value="ARM-type_fold"/>
</dbReference>
<proteinExistence type="inferred from homology"/>
<comment type="caution">
    <text evidence="12">The sequence shown here is derived from an EMBL/GenBank/DDBJ whole genome shotgun (WGS) entry which is preliminary data.</text>
</comment>
<dbReference type="InterPro" id="IPR036028">
    <property type="entry name" value="SH3-like_dom_sf"/>
</dbReference>
<dbReference type="SUPFAM" id="SSF48371">
    <property type="entry name" value="ARM repeat"/>
    <property type="match status" value="1"/>
</dbReference>
<feature type="region of interest" description="Disordered" evidence="8">
    <location>
        <begin position="1924"/>
        <end position="2016"/>
    </location>
</feature>
<keyword evidence="5" id="KW-0344">Guanine-nucleotide releasing factor</keyword>
<dbReference type="PANTHER" id="PTHR45653:SF10">
    <property type="entry name" value="MYOBLAST CITY, ISOFORM B"/>
    <property type="match status" value="1"/>
</dbReference>
<name>A0A5J5EJ09_9PEZI</name>
<evidence type="ECO:0000256" key="5">
    <source>
        <dbReference type="ARBA" id="ARBA00022658"/>
    </source>
</evidence>
<comment type="similarity">
    <text evidence="7">Belongs to the DOCK family.</text>
</comment>
<feature type="domain" description="C2 DOCK-type" evidence="10">
    <location>
        <begin position="627"/>
        <end position="812"/>
    </location>
</feature>
<evidence type="ECO:0000256" key="8">
    <source>
        <dbReference type="SAM" id="MobiDB-lite"/>
    </source>
</evidence>
<evidence type="ECO:0000313" key="12">
    <source>
        <dbReference type="EMBL" id="KAA8895390.1"/>
    </source>
</evidence>
<dbReference type="OrthoDB" id="18896at2759"/>
<dbReference type="Pfam" id="PF14429">
    <property type="entry name" value="DOCK-C2"/>
    <property type="match status" value="1"/>
</dbReference>
<dbReference type="InterPro" id="IPR001452">
    <property type="entry name" value="SH3_domain"/>
</dbReference>
<feature type="compositionally biased region" description="Acidic residues" evidence="8">
    <location>
        <begin position="96"/>
        <end position="108"/>
    </location>
</feature>
<keyword evidence="4" id="KW-0597">Phosphoprotein</keyword>
<evidence type="ECO:0000256" key="1">
    <source>
        <dbReference type="ARBA" id="ARBA00004496"/>
    </source>
</evidence>